<keyword evidence="4 7" id="KW-0812">Transmembrane</keyword>
<dbReference type="GO" id="GO:0015293">
    <property type="term" value="F:symporter activity"/>
    <property type="evidence" value="ECO:0007669"/>
    <property type="project" value="UniProtKB-KW"/>
</dbReference>
<comment type="subcellular location">
    <subcellularLocation>
        <location evidence="1">Cell membrane</location>
        <topology evidence="1">Multi-pass membrane protein</topology>
    </subcellularLocation>
</comment>
<feature type="transmembrane region" description="Helical" evidence="7">
    <location>
        <begin position="45"/>
        <end position="69"/>
    </location>
</feature>
<dbReference type="SUPFAM" id="SSF118215">
    <property type="entry name" value="Proton glutamate symport protein"/>
    <property type="match status" value="1"/>
</dbReference>
<keyword evidence="6 7" id="KW-0472">Membrane</keyword>
<dbReference type="RefSeq" id="WP_089712964.1">
    <property type="nucleotide sequence ID" value="NZ_FMAR01000009.1"/>
</dbReference>
<keyword evidence="9" id="KW-1185">Reference proteome</keyword>
<gene>
    <name evidence="8" type="ORF">GA0116948_10954</name>
</gene>
<dbReference type="PRINTS" id="PR00173">
    <property type="entry name" value="EDTRNSPORT"/>
</dbReference>
<feature type="transmembrane region" description="Helical" evidence="7">
    <location>
        <begin position="185"/>
        <end position="203"/>
    </location>
</feature>
<evidence type="ECO:0000256" key="7">
    <source>
        <dbReference type="SAM" id="Phobius"/>
    </source>
</evidence>
<feature type="transmembrane region" description="Helical" evidence="7">
    <location>
        <begin position="81"/>
        <end position="104"/>
    </location>
</feature>
<keyword evidence="5 7" id="KW-1133">Transmembrane helix</keyword>
<evidence type="ECO:0000313" key="9">
    <source>
        <dbReference type="Proteomes" id="UP000242818"/>
    </source>
</evidence>
<dbReference type="PANTHER" id="PTHR42865">
    <property type="entry name" value="PROTON/GLUTAMATE-ASPARTATE SYMPORTER"/>
    <property type="match status" value="1"/>
</dbReference>
<evidence type="ECO:0000256" key="1">
    <source>
        <dbReference type="ARBA" id="ARBA00004651"/>
    </source>
</evidence>
<feature type="transmembrane region" description="Helical" evidence="7">
    <location>
        <begin position="223"/>
        <end position="243"/>
    </location>
</feature>
<dbReference type="OrthoDB" id="9768885at2"/>
<dbReference type="STRING" id="1335309.GA0116948_10954"/>
<evidence type="ECO:0000313" key="8">
    <source>
        <dbReference type="EMBL" id="SCC45023.1"/>
    </source>
</evidence>
<sequence>MATFFRSFLQSYRNIFWLLGGILAGTVAGLILGPRVAVLKPVGDIFINLLFMAVIPLVFFATTAAVANVQGTSQLLRLCRITLLVFTGTALVAAAYTLLGVYAFPLHTTLSRHESLPALPPMSDLGTQLTRLFTVDDFYKLLSRECMLPLIVFSLLVGFASLQAGEKGAAFRHFLLSGNEVMKHLLGYIMKVAPLGLGAYFAYQVGILGPQLFGTYARALGLYYGLCLVYYLVFYSGYVYFAGGRAALRRYWKYNLVPSLTAVATCSSVAAIPVNLEAGEKMGIPPSVRNLVLPLGATLHKEGSAISSMIKIAVVFALFHRPLSGVDTVAIALGMSVLVNMVEGGIPNGGYVGELLVMSVYGFPQEALAPLIIIGTLVDPMATLLNVSGETANAMLVARFMGHSLLEERQDDKA</sequence>
<dbReference type="Proteomes" id="UP000242818">
    <property type="component" value="Unassembled WGS sequence"/>
</dbReference>
<accession>A0A1C4EN39</accession>
<dbReference type="InterPro" id="IPR036458">
    <property type="entry name" value="Na:dicarbo_symporter_sf"/>
</dbReference>
<evidence type="ECO:0000256" key="2">
    <source>
        <dbReference type="ARBA" id="ARBA00022448"/>
    </source>
</evidence>
<evidence type="ECO:0000256" key="3">
    <source>
        <dbReference type="ARBA" id="ARBA00022475"/>
    </source>
</evidence>
<protein>
    <submittedName>
        <fullName evidence="8">Na+/H+-dicarboxylate symporter</fullName>
    </submittedName>
</protein>
<dbReference type="GO" id="GO:0006835">
    <property type="term" value="P:dicarboxylic acid transport"/>
    <property type="evidence" value="ECO:0007669"/>
    <property type="project" value="TreeGrafter"/>
</dbReference>
<reference evidence="8 9" key="1">
    <citation type="submission" date="2016-08" db="EMBL/GenBank/DDBJ databases">
        <authorList>
            <person name="Seilhamer J.J."/>
        </authorList>
    </citation>
    <scope>NUCLEOTIDE SEQUENCE [LARGE SCALE GENOMIC DNA]</scope>
    <source>
        <strain evidence="8 9">A37T2</strain>
    </source>
</reference>
<keyword evidence="3" id="KW-1003">Cell membrane</keyword>
<dbReference type="InterPro" id="IPR001991">
    <property type="entry name" value="Na-dicarboxylate_symporter"/>
</dbReference>
<dbReference type="EMBL" id="FMAR01000009">
    <property type="protein sequence ID" value="SCC45023.1"/>
    <property type="molecule type" value="Genomic_DNA"/>
</dbReference>
<keyword evidence="2" id="KW-0813">Transport</keyword>
<evidence type="ECO:0000256" key="5">
    <source>
        <dbReference type="ARBA" id="ARBA00022989"/>
    </source>
</evidence>
<feature type="transmembrane region" description="Helical" evidence="7">
    <location>
        <begin position="12"/>
        <end position="33"/>
    </location>
</feature>
<dbReference type="Gene3D" id="1.10.3860.10">
    <property type="entry name" value="Sodium:dicarboxylate symporter"/>
    <property type="match status" value="1"/>
</dbReference>
<dbReference type="GO" id="GO:0005886">
    <property type="term" value="C:plasma membrane"/>
    <property type="evidence" value="ECO:0007669"/>
    <property type="project" value="UniProtKB-SubCell"/>
</dbReference>
<evidence type="ECO:0000256" key="6">
    <source>
        <dbReference type="ARBA" id="ARBA00023136"/>
    </source>
</evidence>
<proteinExistence type="predicted"/>
<feature type="transmembrane region" description="Helical" evidence="7">
    <location>
        <begin position="147"/>
        <end position="164"/>
    </location>
</feature>
<dbReference type="Pfam" id="PF00375">
    <property type="entry name" value="SDF"/>
    <property type="match status" value="1"/>
</dbReference>
<dbReference type="AlphaFoldDB" id="A0A1C4EN39"/>
<dbReference type="PANTHER" id="PTHR42865:SF7">
    <property type="entry name" value="PROTON_GLUTAMATE-ASPARTATE SYMPORTER"/>
    <property type="match status" value="1"/>
</dbReference>
<name>A0A1C4EN39_9BACT</name>
<organism evidence="8 9">
    <name type="scientific">Chitinophaga costaii</name>
    <dbReference type="NCBI Taxonomy" id="1335309"/>
    <lineage>
        <taxon>Bacteria</taxon>
        <taxon>Pseudomonadati</taxon>
        <taxon>Bacteroidota</taxon>
        <taxon>Chitinophagia</taxon>
        <taxon>Chitinophagales</taxon>
        <taxon>Chitinophagaceae</taxon>
        <taxon>Chitinophaga</taxon>
    </lineage>
</organism>
<evidence type="ECO:0000256" key="4">
    <source>
        <dbReference type="ARBA" id="ARBA00022692"/>
    </source>
</evidence>